<evidence type="ECO:0000313" key="5">
    <source>
        <dbReference type="Proteomes" id="UP000011980"/>
    </source>
</evidence>
<keyword evidence="2 3" id="KW-0040">ANK repeat</keyword>
<dbReference type="SMART" id="SM00248">
    <property type="entry name" value="ANK"/>
    <property type="match status" value="2"/>
</dbReference>
<dbReference type="Gene3D" id="1.25.40.20">
    <property type="entry name" value="Ankyrin repeat-containing domain"/>
    <property type="match status" value="1"/>
</dbReference>
<dbReference type="SUPFAM" id="SSF48403">
    <property type="entry name" value="Ankyrin repeat"/>
    <property type="match status" value="1"/>
</dbReference>
<accession>M6FLC8</accession>
<dbReference type="PATRIC" id="fig|1240687.3.peg.2877"/>
<keyword evidence="1" id="KW-0677">Repeat</keyword>
<feature type="repeat" description="ANK" evidence="3">
    <location>
        <begin position="32"/>
        <end position="64"/>
    </location>
</feature>
<evidence type="ECO:0000313" key="4">
    <source>
        <dbReference type="EMBL" id="EMK23601.1"/>
    </source>
</evidence>
<sequence>MKKIERTSDRNKNQIAYWLIEQGMNPLQVSHAGCTALHYACKSGDLDMVKTLVSLGADVNAVITQDGSGFEAGMSPLDCVTKYGSKRKAILSELKKNGASKKPAMNLEIEDNIIRLKGKDRKTILENMLEITKNLQENVFSHPDYEDPDHWFEWEFPGEEVDEADFFLKCINEPELRLLVARYVSQILIANEREGDTIYVHEELEAGGYAMQALVTTGEAEYLELLTQYILSIDIDHTVHLRELMDVARSKYSQEQLGPIEDTLDELGLAR</sequence>
<name>M6FLC8_9LEPT</name>
<protein>
    <submittedName>
        <fullName evidence="4">Ankyrin repeat protein</fullName>
    </submittedName>
</protein>
<dbReference type="InterPro" id="IPR050776">
    <property type="entry name" value="Ank_Repeat/CDKN_Inhibitor"/>
</dbReference>
<dbReference type="PANTHER" id="PTHR24201">
    <property type="entry name" value="ANK_REP_REGION DOMAIN-CONTAINING PROTEIN"/>
    <property type="match status" value="1"/>
</dbReference>
<evidence type="ECO:0000256" key="2">
    <source>
        <dbReference type="ARBA" id="ARBA00023043"/>
    </source>
</evidence>
<dbReference type="PROSITE" id="PS50297">
    <property type="entry name" value="ANK_REP_REGION"/>
    <property type="match status" value="1"/>
</dbReference>
<dbReference type="AlphaFoldDB" id="M6FLC8"/>
<dbReference type="PROSITE" id="PS50088">
    <property type="entry name" value="ANK_REPEAT"/>
    <property type="match status" value="1"/>
</dbReference>
<reference evidence="4 5" key="1">
    <citation type="submission" date="2013-01" db="EMBL/GenBank/DDBJ databases">
        <authorList>
            <person name="Harkins D.M."/>
            <person name="Durkin A.S."/>
            <person name="Brinkac L.M."/>
            <person name="Haft D.H."/>
            <person name="Selengut J.D."/>
            <person name="Sanka R."/>
            <person name="DePew J."/>
            <person name="Purushe J."/>
            <person name="Galloway R.L."/>
            <person name="Vinetz J.M."/>
            <person name="Sutton G.G."/>
            <person name="Nierman W.C."/>
            <person name="Fouts D.E."/>
        </authorList>
    </citation>
    <scope>NUCLEOTIDE SEQUENCE [LARGE SCALE GENOMIC DNA]</scope>
    <source>
        <strain evidence="4 5">Nikolaevo</strain>
    </source>
</reference>
<proteinExistence type="predicted"/>
<evidence type="ECO:0000256" key="1">
    <source>
        <dbReference type="ARBA" id="ARBA00022737"/>
    </source>
</evidence>
<dbReference type="Proteomes" id="UP000011980">
    <property type="component" value="Unassembled WGS sequence"/>
</dbReference>
<organism evidence="4 5">
    <name type="scientific">Leptospira kirschneri serovar Bulgarica str. Nikolaevo</name>
    <dbReference type="NCBI Taxonomy" id="1240687"/>
    <lineage>
        <taxon>Bacteria</taxon>
        <taxon>Pseudomonadati</taxon>
        <taxon>Spirochaetota</taxon>
        <taxon>Spirochaetia</taxon>
        <taxon>Leptospirales</taxon>
        <taxon>Leptospiraceae</taxon>
        <taxon>Leptospira</taxon>
    </lineage>
</organism>
<dbReference type="InterPro" id="IPR002110">
    <property type="entry name" value="Ankyrin_rpt"/>
</dbReference>
<evidence type="ECO:0000256" key="3">
    <source>
        <dbReference type="PROSITE-ProRule" id="PRU00023"/>
    </source>
</evidence>
<comment type="caution">
    <text evidence="4">The sequence shown here is derived from an EMBL/GenBank/DDBJ whole genome shotgun (WGS) entry which is preliminary data.</text>
</comment>
<dbReference type="Pfam" id="PF00023">
    <property type="entry name" value="Ank"/>
    <property type="match status" value="1"/>
</dbReference>
<gene>
    <name evidence="4" type="ORF">LEP1GSC008_3188</name>
</gene>
<dbReference type="InterPro" id="IPR036770">
    <property type="entry name" value="Ankyrin_rpt-contain_sf"/>
</dbReference>
<dbReference type="EMBL" id="ANCE01000141">
    <property type="protein sequence ID" value="EMK23601.1"/>
    <property type="molecule type" value="Genomic_DNA"/>
</dbReference>